<sequence length="301" mass="30300">MSVRSFTTAATLDDALAAMAAGARPVAGGTDLVVGARQGKAPLPESIVAIHRLAELHGIEEAGAGLRLGALVRHAEIVSSGLVRERFSALADASAIVGSHATRAQGTIGGNLMNASPAMETGGPLMCFGATATLRSAAGERIVPVEQLFAGPGRTIAEAGELLVAVAVPAQPAGTGSCYVRLEYRRQMEIAVVGATAVVALDGGRVTHARIAITALAPTIRRVPDAEAALAGSDGGRAAAEAAAQAAAQAASPISDVRASERYRRAMAAVITRRAILAAVARARGEHVPVPASPTLHGGLS</sequence>
<feature type="domain" description="FAD-binding PCMH-type" evidence="4">
    <location>
        <begin position="1"/>
        <end position="173"/>
    </location>
</feature>
<evidence type="ECO:0000313" key="5">
    <source>
        <dbReference type="EMBL" id="RDI76130.1"/>
    </source>
</evidence>
<proteinExistence type="predicted"/>
<dbReference type="InterPro" id="IPR016166">
    <property type="entry name" value="FAD-bd_PCMH"/>
</dbReference>
<dbReference type="GO" id="GO:0071949">
    <property type="term" value="F:FAD binding"/>
    <property type="evidence" value="ECO:0007669"/>
    <property type="project" value="InterPro"/>
</dbReference>
<dbReference type="AlphaFoldDB" id="A0A7M2Z1F9"/>
<reference evidence="5 6" key="1">
    <citation type="submission" date="2018-07" db="EMBL/GenBank/DDBJ databases">
        <title>High-quality-draft genome sequence of Gaiella occulta.</title>
        <authorList>
            <person name="Severino R."/>
            <person name="Froufe H.J.C."/>
            <person name="Rainey F.A."/>
            <person name="Barroso C."/>
            <person name="Albuquerque L."/>
            <person name="Lobo-Da-Cunha A."/>
            <person name="Da Costa M.S."/>
            <person name="Egas C."/>
        </authorList>
    </citation>
    <scope>NUCLEOTIDE SEQUENCE [LARGE SCALE GENOMIC DNA]</scope>
    <source>
        <strain evidence="5 6">F2-233</strain>
    </source>
</reference>
<dbReference type="SMART" id="SM01092">
    <property type="entry name" value="CO_deh_flav_C"/>
    <property type="match status" value="1"/>
</dbReference>
<evidence type="ECO:0000259" key="4">
    <source>
        <dbReference type="PROSITE" id="PS51387"/>
    </source>
</evidence>
<dbReference type="EMBL" id="QQZY01000001">
    <property type="protein sequence ID" value="RDI76130.1"/>
    <property type="molecule type" value="Genomic_DNA"/>
</dbReference>
<dbReference type="PANTHER" id="PTHR42659:SF2">
    <property type="entry name" value="XANTHINE DEHYDROGENASE SUBUNIT C-RELATED"/>
    <property type="match status" value="1"/>
</dbReference>
<keyword evidence="1" id="KW-0285">Flavoprotein</keyword>
<dbReference type="RefSeq" id="WP_181813305.1">
    <property type="nucleotide sequence ID" value="NZ_QQZY01000001.1"/>
</dbReference>
<dbReference type="Gene3D" id="3.30.390.50">
    <property type="entry name" value="CO dehydrogenase flavoprotein, C-terminal domain"/>
    <property type="match status" value="1"/>
</dbReference>
<dbReference type="InterPro" id="IPR002346">
    <property type="entry name" value="Mopterin_DH_FAD-bd"/>
</dbReference>
<dbReference type="PROSITE" id="PS51387">
    <property type="entry name" value="FAD_PCMH"/>
    <property type="match status" value="1"/>
</dbReference>
<evidence type="ECO:0000256" key="3">
    <source>
        <dbReference type="ARBA" id="ARBA00023002"/>
    </source>
</evidence>
<dbReference type="Pfam" id="PF03450">
    <property type="entry name" value="CO_deh_flav_C"/>
    <property type="match status" value="1"/>
</dbReference>
<dbReference type="InterPro" id="IPR016167">
    <property type="entry name" value="FAD-bd_PCMH_sub1"/>
</dbReference>
<dbReference type="SUPFAM" id="SSF56176">
    <property type="entry name" value="FAD-binding/transporter-associated domain-like"/>
    <property type="match status" value="1"/>
</dbReference>
<dbReference type="InterPro" id="IPR051312">
    <property type="entry name" value="Diverse_Substr_Oxidored"/>
</dbReference>
<keyword evidence="3" id="KW-0560">Oxidoreductase</keyword>
<evidence type="ECO:0000256" key="2">
    <source>
        <dbReference type="ARBA" id="ARBA00022827"/>
    </source>
</evidence>
<dbReference type="Proteomes" id="UP000254134">
    <property type="component" value="Unassembled WGS sequence"/>
</dbReference>
<dbReference type="Gene3D" id="3.30.465.10">
    <property type="match status" value="1"/>
</dbReference>
<organism evidence="5 6">
    <name type="scientific">Gaiella occulta</name>
    <dbReference type="NCBI Taxonomy" id="1002870"/>
    <lineage>
        <taxon>Bacteria</taxon>
        <taxon>Bacillati</taxon>
        <taxon>Actinomycetota</taxon>
        <taxon>Thermoleophilia</taxon>
        <taxon>Gaiellales</taxon>
        <taxon>Gaiellaceae</taxon>
        <taxon>Gaiella</taxon>
    </lineage>
</organism>
<reference evidence="6" key="2">
    <citation type="journal article" date="2019" name="MicrobiologyOpen">
        <title>High-quality draft genome sequence of Gaiella occulta isolated from a 150 meter deep mineral water borehole and comparison with the genome sequences of other deep-branching lineages of the phylum Actinobacteria.</title>
        <authorList>
            <person name="Severino R."/>
            <person name="Froufe H.J.C."/>
            <person name="Barroso C."/>
            <person name="Albuquerque L."/>
            <person name="Lobo-da-Cunha A."/>
            <person name="da Costa M.S."/>
            <person name="Egas C."/>
        </authorList>
    </citation>
    <scope>NUCLEOTIDE SEQUENCE [LARGE SCALE GENOMIC DNA]</scope>
    <source>
        <strain evidence="6">F2-233</strain>
    </source>
</reference>
<keyword evidence="6" id="KW-1185">Reference proteome</keyword>
<dbReference type="InterPro" id="IPR016169">
    <property type="entry name" value="FAD-bd_PCMH_sub2"/>
</dbReference>
<evidence type="ECO:0000256" key="1">
    <source>
        <dbReference type="ARBA" id="ARBA00022630"/>
    </source>
</evidence>
<dbReference type="PANTHER" id="PTHR42659">
    <property type="entry name" value="XANTHINE DEHYDROGENASE SUBUNIT C-RELATED"/>
    <property type="match status" value="1"/>
</dbReference>
<evidence type="ECO:0000313" key="6">
    <source>
        <dbReference type="Proteomes" id="UP000254134"/>
    </source>
</evidence>
<dbReference type="InterPro" id="IPR036318">
    <property type="entry name" value="FAD-bd_PCMH-like_sf"/>
</dbReference>
<name>A0A7M2Z1F9_9ACTN</name>
<keyword evidence="2" id="KW-0274">FAD</keyword>
<dbReference type="InterPro" id="IPR036683">
    <property type="entry name" value="CO_DH_flav_C_dom_sf"/>
</dbReference>
<protein>
    <submittedName>
        <fullName evidence="5">Aerobic-type carbon monoxide dehydrogenase middle subunit CoxM/CutM-like</fullName>
    </submittedName>
</protein>
<accession>A0A7M2Z1F9</accession>
<dbReference type="SUPFAM" id="SSF55447">
    <property type="entry name" value="CO dehydrogenase flavoprotein C-terminal domain-like"/>
    <property type="match status" value="1"/>
</dbReference>
<dbReference type="Pfam" id="PF00941">
    <property type="entry name" value="FAD_binding_5"/>
    <property type="match status" value="1"/>
</dbReference>
<dbReference type="Gene3D" id="3.30.43.10">
    <property type="entry name" value="Uridine Diphospho-n-acetylenolpyruvylglucosamine Reductase, domain 2"/>
    <property type="match status" value="1"/>
</dbReference>
<dbReference type="GO" id="GO:0016491">
    <property type="term" value="F:oxidoreductase activity"/>
    <property type="evidence" value="ECO:0007669"/>
    <property type="project" value="UniProtKB-KW"/>
</dbReference>
<dbReference type="InterPro" id="IPR005107">
    <property type="entry name" value="CO_DH_flav_C"/>
</dbReference>
<comment type="caution">
    <text evidence="5">The sequence shown here is derived from an EMBL/GenBank/DDBJ whole genome shotgun (WGS) entry which is preliminary data.</text>
</comment>
<gene>
    <name evidence="5" type="ORF">Gocc_0549</name>
</gene>